<dbReference type="GO" id="GO:0016757">
    <property type="term" value="F:glycosyltransferase activity"/>
    <property type="evidence" value="ECO:0007669"/>
    <property type="project" value="InterPro"/>
</dbReference>
<dbReference type="OrthoDB" id="409543at2759"/>
<dbReference type="GeneID" id="54567445"/>
<dbReference type="Pfam" id="PF05704">
    <property type="entry name" value="Caps_synth"/>
    <property type="match status" value="1"/>
</dbReference>
<accession>A0A6A6C2F6</accession>
<dbReference type="AlphaFoldDB" id="A0A6A6C2F6"/>
<dbReference type="RefSeq" id="XP_033662002.1">
    <property type="nucleotide sequence ID" value="XM_033814173.1"/>
</dbReference>
<dbReference type="Proteomes" id="UP000799537">
    <property type="component" value="Unassembled WGS sequence"/>
</dbReference>
<dbReference type="InterPro" id="IPR029044">
    <property type="entry name" value="Nucleotide-diphossugar_trans"/>
</dbReference>
<dbReference type="EMBL" id="ML993621">
    <property type="protein sequence ID" value="KAF2161113.1"/>
    <property type="molecule type" value="Genomic_DNA"/>
</dbReference>
<evidence type="ECO:0000313" key="1">
    <source>
        <dbReference type="EMBL" id="KAF2161113.1"/>
    </source>
</evidence>
<keyword evidence="2" id="KW-1185">Reference proteome</keyword>
<name>A0A6A6C2F6_ZASCE</name>
<sequence length="405" mass="46181">MDYKIPAGVHAIPHDLLDLRPDSAIDQVILNPPPITSEKNIWFFWHQGFACMHPYTQRNVRAYYRRLSPQGWTIRVIDRVEGSPLNVANFLDVNSTDDFPQAFVDGTIGGDYAPQHTSDLVRFPLLFKYGGVYADVGMLQIGDLDRLWNETIGDPKSPYEVISYIMLEDDGRGLTNYFLASDKNNPLFYRSHKLLLKLWEGKSDTEGMHTSPLLGGLKPMGEGFDWTFKEGDRVYPHEEVRKMLSDYIIQGQVIKLVLGLVDEEDGWNGTEYVAKNVYAMEYMEASQLINQMTMWNGLRQFELMSLPLPKEGEVESGDQKLAREFVEACLVKSFGFKLAHGIIIRVMGQTLGSLWRKHEGADDVPGTYGHWLRYGIANWCQDELPKKVDFKVAPPLKTGPLLRER</sequence>
<organism evidence="1 2">
    <name type="scientific">Zasmidium cellare ATCC 36951</name>
    <dbReference type="NCBI Taxonomy" id="1080233"/>
    <lineage>
        <taxon>Eukaryota</taxon>
        <taxon>Fungi</taxon>
        <taxon>Dikarya</taxon>
        <taxon>Ascomycota</taxon>
        <taxon>Pezizomycotina</taxon>
        <taxon>Dothideomycetes</taxon>
        <taxon>Dothideomycetidae</taxon>
        <taxon>Mycosphaerellales</taxon>
        <taxon>Mycosphaerellaceae</taxon>
        <taxon>Zasmidium</taxon>
    </lineage>
</organism>
<protein>
    <recommendedName>
        <fullName evidence="3">Capsule polysaccharide biosynthesis protein</fullName>
    </recommendedName>
</protein>
<proteinExistence type="predicted"/>
<gene>
    <name evidence="1" type="ORF">M409DRAFT_59378</name>
</gene>
<reference evidence="1" key="1">
    <citation type="journal article" date="2020" name="Stud. Mycol.">
        <title>101 Dothideomycetes genomes: a test case for predicting lifestyles and emergence of pathogens.</title>
        <authorList>
            <person name="Haridas S."/>
            <person name="Albert R."/>
            <person name="Binder M."/>
            <person name="Bloem J."/>
            <person name="Labutti K."/>
            <person name="Salamov A."/>
            <person name="Andreopoulos B."/>
            <person name="Baker S."/>
            <person name="Barry K."/>
            <person name="Bills G."/>
            <person name="Bluhm B."/>
            <person name="Cannon C."/>
            <person name="Castanera R."/>
            <person name="Culley D."/>
            <person name="Daum C."/>
            <person name="Ezra D."/>
            <person name="Gonzalez J."/>
            <person name="Henrissat B."/>
            <person name="Kuo A."/>
            <person name="Liang C."/>
            <person name="Lipzen A."/>
            <person name="Lutzoni F."/>
            <person name="Magnuson J."/>
            <person name="Mondo S."/>
            <person name="Nolan M."/>
            <person name="Ohm R."/>
            <person name="Pangilinan J."/>
            <person name="Park H.-J."/>
            <person name="Ramirez L."/>
            <person name="Alfaro M."/>
            <person name="Sun H."/>
            <person name="Tritt A."/>
            <person name="Yoshinaga Y."/>
            <person name="Zwiers L.-H."/>
            <person name="Turgeon B."/>
            <person name="Goodwin S."/>
            <person name="Spatafora J."/>
            <person name="Crous P."/>
            <person name="Grigoriev I."/>
        </authorList>
    </citation>
    <scope>NUCLEOTIDE SEQUENCE</scope>
    <source>
        <strain evidence="1">ATCC 36951</strain>
    </source>
</reference>
<dbReference type="InterPro" id="IPR008441">
    <property type="entry name" value="AfumC-like_glycosyl_Trfase"/>
</dbReference>
<evidence type="ECO:0008006" key="3">
    <source>
        <dbReference type="Google" id="ProtNLM"/>
    </source>
</evidence>
<evidence type="ECO:0000313" key="2">
    <source>
        <dbReference type="Proteomes" id="UP000799537"/>
    </source>
</evidence>
<dbReference type="SUPFAM" id="SSF53448">
    <property type="entry name" value="Nucleotide-diphospho-sugar transferases"/>
    <property type="match status" value="1"/>
</dbReference>
<dbReference type="Gene3D" id="3.90.550.20">
    <property type="match status" value="1"/>
</dbReference>